<dbReference type="Pfam" id="PF10214">
    <property type="entry name" value="Rrn6_beta-prop"/>
    <property type="match status" value="1"/>
</dbReference>
<dbReference type="AlphaFoldDB" id="A0A1S9RLF7"/>
<feature type="compositionally biased region" description="Low complexity" evidence="1">
    <location>
        <begin position="896"/>
        <end position="922"/>
    </location>
</feature>
<feature type="domain" description="RRN6 helical bundle" evidence="4">
    <location>
        <begin position="660"/>
        <end position="858"/>
    </location>
</feature>
<name>A0A1S9RLF7_PENBI</name>
<comment type="caution">
    <text evidence="5">The sequence shown here is derived from an EMBL/GenBank/DDBJ whole genome shotgun (WGS) entry which is preliminary data.</text>
</comment>
<evidence type="ECO:0008006" key="7">
    <source>
        <dbReference type="Google" id="ProtNLM"/>
    </source>
</evidence>
<gene>
    <name evidence="5" type="ORF">PEBR_22335</name>
</gene>
<feature type="compositionally biased region" description="Basic residues" evidence="1">
    <location>
        <begin position="1061"/>
        <end position="1073"/>
    </location>
</feature>
<protein>
    <recommendedName>
        <fullName evidence="7">RNA polymerase I-specific transcription initiation factor RRN6-like protein</fullName>
    </recommendedName>
</protein>
<dbReference type="GO" id="GO:0042790">
    <property type="term" value="P:nucleolar large rRNA transcription by RNA polymerase I"/>
    <property type="evidence" value="ECO:0007669"/>
    <property type="project" value="TreeGrafter"/>
</dbReference>
<dbReference type="Pfam" id="PF20639">
    <property type="entry name" value="Rrn6_K-rich"/>
    <property type="match status" value="1"/>
</dbReference>
<feature type="region of interest" description="Disordered" evidence="1">
    <location>
        <begin position="131"/>
        <end position="151"/>
    </location>
</feature>
<feature type="compositionally biased region" description="Low complexity" evidence="1">
    <location>
        <begin position="1027"/>
        <end position="1036"/>
    </location>
</feature>
<dbReference type="GO" id="GO:0001179">
    <property type="term" value="F:RNA polymerase I general transcription initiation factor binding"/>
    <property type="evidence" value="ECO:0007669"/>
    <property type="project" value="TreeGrafter"/>
</dbReference>
<evidence type="ECO:0000259" key="3">
    <source>
        <dbReference type="Pfam" id="PF20639"/>
    </source>
</evidence>
<feature type="domain" description="RRN6 beta-propeller" evidence="2">
    <location>
        <begin position="191"/>
        <end position="563"/>
    </location>
</feature>
<dbReference type="GO" id="GO:0001163">
    <property type="term" value="F:RNA polymerase I transcription regulatory region sequence-specific DNA binding"/>
    <property type="evidence" value="ECO:0007669"/>
    <property type="project" value="TreeGrafter"/>
</dbReference>
<dbReference type="InterPro" id="IPR048536">
    <property type="entry name" value="Rrn6_K-rich"/>
</dbReference>
<feature type="region of interest" description="Disordered" evidence="1">
    <location>
        <begin position="973"/>
        <end position="1073"/>
    </location>
</feature>
<reference evidence="6" key="1">
    <citation type="submission" date="2015-09" db="EMBL/GenBank/DDBJ databases">
        <authorList>
            <person name="Fill T.P."/>
            <person name="Baretta J.F."/>
            <person name="de Almeida L.G."/>
            <person name="Rocha M."/>
            <person name="de Souza D.H."/>
            <person name="Malavazi I."/>
            <person name="Cerdeira L.T."/>
            <person name="Hong H."/>
            <person name="Samborskyy M."/>
            <person name="de Vasconcelos A.T."/>
            <person name="Leadlay P."/>
            <person name="Rodrigues-Filho E."/>
        </authorList>
    </citation>
    <scope>NUCLEOTIDE SEQUENCE [LARGE SCALE GENOMIC DNA]</scope>
    <source>
        <strain evidence="6">LaBioMMi 136</strain>
    </source>
</reference>
<dbReference type="Proteomes" id="UP000190744">
    <property type="component" value="Unassembled WGS sequence"/>
</dbReference>
<proteinExistence type="predicted"/>
<dbReference type="InterPro" id="IPR048535">
    <property type="entry name" value="RRN6_beta-prop"/>
</dbReference>
<evidence type="ECO:0000313" key="6">
    <source>
        <dbReference type="Proteomes" id="UP000190744"/>
    </source>
</evidence>
<dbReference type="EMBL" id="LJBN01000148">
    <property type="protein sequence ID" value="OOQ86186.1"/>
    <property type="molecule type" value="Genomic_DNA"/>
</dbReference>
<evidence type="ECO:0000259" key="4">
    <source>
        <dbReference type="Pfam" id="PF20640"/>
    </source>
</evidence>
<accession>A0A1S9RLF7</accession>
<organism evidence="5 6">
    <name type="scientific">Penicillium brasilianum</name>
    <dbReference type="NCBI Taxonomy" id="104259"/>
    <lineage>
        <taxon>Eukaryota</taxon>
        <taxon>Fungi</taxon>
        <taxon>Dikarya</taxon>
        <taxon>Ascomycota</taxon>
        <taxon>Pezizomycotina</taxon>
        <taxon>Eurotiomycetes</taxon>
        <taxon>Eurotiomycetidae</taxon>
        <taxon>Eurotiales</taxon>
        <taxon>Aspergillaceae</taxon>
        <taxon>Penicillium</taxon>
    </lineage>
</organism>
<dbReference type="GO" id="GO:0070860">
    <property type="term" value="C:RNA polymerase I core factor complex"/>
    <property type="evidence" value="ECO:0007669"/>
    <property type="project" value="TreeGrafter"/>
</dbReference>
<dbReference type="InterPro" id="IPR019350">
    <property type="entry name" value="RNA_pol_I-sp_TIF_RRN6-like"/>
</dbReference>
<evidence type="ECO:0000256" key="1">
    <source>
        <dbReference type="SAM" id="MobiDB-lite"/>
    </source>
</evidence>
<feature type="domain" description="RRN6 K-rich C-terminal" evidence="3">
    <location>
        <begin position="949"/>
        <end position="1073"/>
    </location>
</feature>
<dbReference type="Pfam" id="PF20640">
    <property type="entry name" value="Rrn6_HB"/>
    <property type="match status" value="1"/>
</dbReference>
<evidence type="ECO:0000313" key="5">
    <source>
        <dbReference type="EMBL" id="OOQ86186.1"/>
    </source>
</evidence>
<sequence length="1073" mass="119604">MSRRNLTRLGSASVLGCGATGAEAGWLIDKQSKNLRTFNWINLDLHVRDAIAYSSPATFVFGTVGVPRSFSICSGLVLRLLQGAKQDPMDEHPESALHYGHVGRAVYLPETQTWTFSRSFNRNIPISYTGVTKTTVPPPDPVSQSRTSSKPIRTADSQLIPHVLPELASQWSSLQDDAFSKIVLNASKVCDPQVSSLLDLGYATYHGAEDSRGRVPIAIAASVTGECGNTISFRVLTDETVELPSEGSALRVPCIGHAEVTEWSKRGAPIQHICFSRPLEEKSIWMAARLQEATTIFRPLYHRDPVAMHIPNDDTAAFSAPLLNSRLDANPVVDISISHTGGFPHADVTFNPWYPRQLAIVDIRGNWSIWEISGRQRRRRATWAATCAKKGTLPQTDEKPDSTRPRHDGWASIEWVADFSTLLVSDRRCLMLYRLANGEGNSSIVELGMTRQSEWILDVQRSTQNVSHFFVLTTSRLLWYDLTMVTSNENGSRTSIRPRQAWRHFRDSEDITLRLSDLLINGELHMVLYSKLTELVQVFPCPFLADEPTELVPVPDPFLLDIPLQVNESLVEKDTPVHYSTLLFREIGHTPATVGKSHYNPDLKLTKLFWIDSTFAVHESLFRLPDGKPEEEDEMHLETSKVLRLKKRHHIPKKRTDMDEENFIVDDWDETVAPPLAAVHQKLSSDSEIDLQWTLDMTSIYASAVAHLAIGRSPDSTDPSVSTFDQLILDRQNDLTDSSGAWVATETMLELNHGRPVLEDIDDTALHLTRLVSTILPETPNEEAPFRYMILPHEFSHVLPGMPSICSDESSSLDFLRTYDRLVEEWVTSVSHEIPRFTCVMKERVVRGITLDLLLSQIVRISNTSPKDVPQEAETTDENRPAGDEPMSSQNLYPTLPSSQLPSSQMTITAGPSSQGPPSSSSKETMAPSYSGLAAFTTFKVPRPMARNVANLLSHWKPGADPSAYEWQKTSHMLEEEEARRTGGPVLPRRSRSRRKSQQPSMPEATSLPGTPIAPSIRTWGSQPVDALPALPLPSSQPTLDEGPMTQVERGQFGAREAKKGQKSKKKRRAAGF</sequence>
<dbReference type="PANTHER" id="PTHR28221:SF2">
    <property type="entry name" value="RNA POLYMERASE I-SPECIFIC TRANSCRIPTION INITIATION FACTOR RRN6"/>
    <property type="match status" value="1"/>
</dbReference>
<dbReference type="PANTHER" id="PTHR28221">
    <property type="entry name" value="RNA POLYMERASE I-SPECIFIC TRANSCRIPTION INITIATION FACTOR RRN6"/>
    <property type="match status" value="1"/>
</dbReference>
<evidence type="ECO:0000259" key="2">
    <source>
        <dbReference type="Pfam" id="PF10214"/>
    </source>
</evidence>
<dbReference type="InterPro" id="IPR048537">
    <property type="entry name" value="RRN6_HB"/>
</dbReference>
<feature type="region of interest" description="Disordered" evidence="1">
    <location>
        <begin position="864"/>
        <end position="927"/>
    </location>
</feature>